<dbReference type="InterPro" id="IPR036890">
    <property type="entry name" value="HATPase_C_sf"/>
</dbReference>
<evidence type="ECO:0000313" key="3">
    <source>
        <dbReference type="EMBL" id="ABQ71446.1"/>
    </source>
</evidence>
<dbReference type="InterPro" id="IPR052957">
    <property type="entry name" value="Auxin_embryo_med"/>
</dbReference>
<reference evidence="3 4" key="1">
    <citation type="journal article" date="2010" name="J. Bacteriol.">
        <title>Genome sequence of the dioxin-mineralizing bacterium Sphingomonas wittichii RW1.</title>
        <authorList>
            <person name="Miller T.R."/>
            <person name="Delcher A.L."/>
            <person name="Salzberg S.L."/>
            <person name="Saunders E."/>
            <person name="Detter J.C."/>
            <person name="Halden R.U."/>
        </authorList>
    </citation>
    <scope>NUCLEOTIDE SEQUENCE [LARGE SCALE GENOMIC DNA]</scope>
    <source>
        <strain evidence="4">DSM 6014 / CCUG 31198 / JCM 15750 / NBRC 105917 / EY 4224 / RW1</strain>
    </source>
</reference>
<dbReference type="PANTHER" id="PTHR32387">
    <property type="entry name" value="WU:FJ29H11"/>
    <property type="match status" value="1"/>
</dbReference>
<gene>
    <name evidence="3" type="ordered locus">Swit_5338</name>
</gene>
<name>A0A9J9HGU1_RHIWR</name>
<protein>
    <recommendedName>
        <fullName evidence="2">Protein NO VEIN C-terminal domain-containing protein</fullName>
    </recommendedName>
</protein>
<dbReference type="InterPro" id="IPR024975">
    <property type="entry name" value="NOV_C"/>
</dbReference>
<accession>A0A9J9HGU1</accession>
<sequence>MRRNPGLNAREKLSPVVAEPEVMTQQLHRAMMSPLRGQVKPHASLPPRCRSPALRVARRMGNVCGGGKSIATVSPDRSPAALSERASPLAALPPRAHIERIASRKIKGFCGTIDEDGVYYDPVHKQNQSLSQHIIADYHGRFLIELIQNGHDAHDKARRDGEIAVLLAGDEGDSGTLYVANRGQPFASRNVDALCEMGLSSKPPGEAVGNKGLGFRSVRHVSDIPQIYSRLAEDSPGDLFDGYRFTFARGSELDPLLPDEATRALARTDLPAFYIPRWLDQTPDTVREFARKGFSSVIRLPLRNQAALDVVRAEILSLAKAEAPMLLFLRRIATLRAEIQGDRIKEDALDLKLTRSETPLDDAQGPALVDLGENGSFWVARAEIPEGDMQAAVAEGLESGALPESWNGWKGSGEVAVAVPIGETMPDFHPRLYTFLPMGRGATSPFRGHLHGSFFPSSNRTSLDPAVRVNALVLDHAVKLASATAAWLQRRGSAQMEAKVPVLTAVRAAVDLLLWNTPTSLLQGESDGEDEEAIDLGTAMTAAIVRQWGASSLAEADFVPCLAEWAGDALARPPFGPVAFISPAGSRRVQAADTSFSLDVIARHGQSAGLAPFWPGLGEQRSEKLALFLRGHAGGHFKDRLTASERAIIVEGLAKAIARPRRPDWARWTAFYRDLSDFMGSDASALAGKTILICQDGSLRATRSQARPEPSSGETHKRRTRRAPREASVFVPPRRGDAEDSIGEDFYPPAPLREFFAFLHDRLPWYGELAAARQFLEKDLATAFESEALLTRISQILERDETKKVRAAGLRWAFAIWRRSVAIKRAVTLSPAYRLFVPTIDGEFIRASEAVFSSAWPDRTLGYDLQQFLELAPAGSADLAEVRARRLAAPSAAVFGTRFVDDWTDFLIGIGVQRGLEPRTKELQHYVSAGRVTSFDFLKDLGFPDSFGSLLKKDIATRPGVSLGLPTSTDYDVGAVWWMPGQADVDAFSDEALDAYAKLVLAWIGRATHRHLWMPVKHRYNHRSDNRDWPTPLAAFLRSAAWLPCEEPGADGLKRSRQEGAKVWLPRGSDRFPPFLRRLSYKLARALDRTPDAVADTLRKHAGLKTFNAPDTLLEQAGFLAEQFAQGCVRRFHERELVNIYARCWARLAEKYGAEDATVPPGKPPATLLVRRRGQLGFATVAAGAAETIYVRDSTDLIATSLVEVLGDPLLDVRGAEPERLGVLLHKLYGNGVRRTSQLAYAIEVDGSPLEELGLGPKLVSCCPWLRLMLAVALEALDSVDLNRLPADRAAILQTLDRLELHQTAALRFLLNGQDVTPPTARGAYQFERAEGEPVLVVMGTGPLDWAKIEAALPAIGEAIGHSAVVPHMKLLARQLLLDDVAVDEQPSGQEDLLRLCRELELTEQAGEAARDALGERLDQSAPWLRAVVFHHGGENAFETWMQGEAAALEHAGAAAEQLRSLLPAVSSVDEIVAAARASLSAGELRERLGLEFESFNASLVATGSAPDVDPQGQQQQLDFYIADNRILIVDALRNLTAPTLLAFTPDPRYKAAVEALGALKPDPDWLLRYERIPEPLLAGHVAAWLAATGAPALGENPEGLGDLAAVRTGNATILRQVARTAPPLVRAWGVQHSVSVGDLWRDAGQVETELRRRLDDAGAFDCRLWDEAELLIWLEKLGAWPSGMKHSLDRAVLGVPETDIEAAAQKAREERERRSREARSVRLNGTLRDPLEVDWLSLSAELAGSLSKKLLNRPIGSFAQLAAGGGGRGWRRGSGSGGGGGGGAYSGIPQEKKDMIGRLGELTVYHWLKARQPGQDIDRCWVSGNSGPFVGKEGRDNLGYDFRISFNKQVWYIEVKASTEDPCQFEMGETEVRWARDIARSRAADRYVIAYVANVGQTGATTIDILPNPLGPEADGVVNIAGDSIRYTFDRRR</sequence>
<geneLocation type="plasmid" evidence="3 4">
    <name>pSWIT01</name>
</geneLocation>
<dbReference type="SUPFAM" id="SSF55874">
    <property type="entry name" value="ATPase domain of HSP90 chaperone/DNA topoisomerase II/histidine kinase"/>
    <property type="match status" value="1"/>
</dbReference>
<dbReference type="EMBL" id="CP000700">
    <property type="protein sequence ID" value="ABQ71446.1"/>
    <property type="molecule type" value="Genomic_DNA"/>
</dbReference>
<dbReference type="PANTHER" id="PTHR32387:SF0">
    <property type="entry name" value="PROTEIN NO VEIN"/>
    <property type="match status" value="1"/>
</dbReference>
<evidence type="ECO:0000259" key="2">
    <source>
        <dbReference type="Pfam" id="PF13020"/>
    </source>
</evidence>
<dbReference type="KEGG" id="swi:Swit_5338"/>
<evidence type="ECO:0000313" key="4">
    <source>
        <dbReference type="Proteomes" id="UP000001989"/>
    </source>
</evidence>
<proteinExistence type="predicted"/>
<organism evidence="3 4">
    <name type="scientific">Rhizorhabdus wittichii (strain DSM 6014 / CCUG 31198 / JCM 15750 / NBRC 105917 / EY 4224 / RW1)</name>
    <name type="common">Sphingomonas wittichii</name>
    <dbReference type="NCBI Taxonomy" id="392499"/>
    <lineage>
        <taxon>Bacteria</taxon>
        <taxon>Pseudomonadati</taxon>
        <taxon>Pseudomonadota</taxon>
        <taxon>Alphaproteobacteria</taxon>
        <taxon>Sphingomonadales</taxon>
        <taxon>Sphingomonadaceae</taxon>
        <taxon>Rhizorhabdus</taxon>
    </lineage>
</organism>
<evidence type="ECO:0000256" key="1">
    <source>
        <dbReference type="SAM" id="MobiDB-lite"/>
    </source>
</evidence>
<dbReference type="Proteomes" id="UP000001989">
    <property type="component" value="Plasmid pSWIT01"/>
</dbReference>
<keyword evidence="4" id="KW-1185">Reference proteome</keyword>
<keyword evidence="3" id="KW-0614">Plasmid</keyword>
<feature type="region of interest" description="Disordered" evidence="1">
    <location>
        <begin position="701"/>
        <end position="727"/>
    </location>
</feature>
<feature type="domain" description="Protein NO VEIN C-terminal" evidence="2">
    <location>
        <begin position="1833"/>
        <end position="1899"/>
    </location>
</feature>
<dbReference type="Pfam" id="PF13020">
    <property type="entry name" value="NOV_C"/>
    <property type="match status" value="1"/>
</dbReference>
<dbReference type="Gene3D" id="3.30.565.10">
    <property type="entry name" value="Histidine kinase-like ATPase, C-terminal domain"/>
    <property type="match status" value="1"/>
</dbReference>
<dbReference type="NCBIfam" id="NF047352">
    <property type="entry name" value="P_loop_sacsin"/>
    <property type="match status" value="1"/>
</dbReference>